<keyword evidence="1" id="KW-0472">Membrane</keyword>
<name>A0AAX4KY63_9CREN</name>
<gene>
    <name evidence="2" type="ORF">V6M85_07100</name>
</gene>
<accession>A0AAX4KY63</accession>
<organism evidence="2 3">
    <name type="scientific">Sulfolobus tengchongensis</name>
    <dbReference type="NCBI Taxonomy" id="207809"/>
    <lineage>
        <taxon>Archaea</taxon>
        <taxon>Thermoproteota</taxon>
        <taxon>Thermoprotei</taxon>
        <taxon>Sulfolobales</taxon>
        <taxon>Sulfolobaceae</taxon>
        <taxon>Sulfolobus</taxon>
    </lineage>
</organism>
<keyword evidence="1" id="KW-1133">Transmembrane helix</keyword>
<dbReference type="RefSeq" id="WP_338598319.1">
    <property type="nucleotide sequence ID" value="NZ_CP146016.1"/>
</dbReference>
<feature type="transmembrane region" description="Helical" evidence="1">
    <location>
        <begin position="6"/>
        <end position="24"/>
    </location>
</feature>
<dbReference type="AlphaFoldDB" id="A0AAX4KY63"/>
<dbReference type="EMBL" id="CP146016">
    <property type="protein sequence ID" value="WWQ59275.1"/>
    <property type="molecule type" value="Genomic_DNA"/>
</dbReference>
<sequence length="264" mass="29342">MKLYQIVIAVVAVALIIAGIVILLHNSNFTQQVNVSKVVFPTQSQISSTLGKGWNITGLYEENYSNAVYQQYPGATSLYQEYIQKGNQSVTIDVLQLNTTTTLKGIKVGKYLILANITGNSTPFDLSKLESLEVETLRDGNGLTPTLNPLLIPANQTITLLEFGNATTQNYTLYFETISYNNYYTTIDIAKSSNITYLFNYLLMSAGQNVTISSINGAKYFNLSFVSQYGGVYYTVGMKDNYLVFVQSQSSQAFQFFIKVINEV</sequence>
<proteinExistence type="predicted"/>
<keyword evidence="1" id="KW-0812">Transmembrane</keyword>
<protein>
    <submittedName>
        <fullName evidence="2">Uncharacterized protein</fullName>
    </submittedName>
</protein>
<dbReference type="GeneID" id="89336522"/>
<evidence type="ECO:0000313" key="2">
    <source>
        <dbReference type="EMBL" id="WWQ59275.1"/>
    </source>
</evidence>
<reference evidence="2 3" key="1">
    <citation type="submission" date="2024-02" db="EMBL/GenBank/DDBJ databases">
        <title>STSV induces naive adaptation in Sulfolobus.</title>
        <authorList>
            <person name="Xiang X."/>
            <person name="Song M."/>
        </authorList>
    </citation>
    <scope>NUCLEOTIDE SEQUENCE [LARGE SCALE GENOMIC DNA]</scope>
    <source>
        <strain evidence="2 3">RT2</strain>
    </source>
</reference>
<keyword evidence="3" id="KW-1185">Reference proteome</keyword>
<evidence type="ECO:0000313" key="3">
    <source>
        <dbReference type="Proteomes" id="UP001432202"/>
    </source>
</evidence>
<evidence type="ECO:0000256" key="1">
    <source>
        <dbReference type="SAM" id="Phobius"/>
    </source>
</evidence>
<dbReference type="Proteomes" id="UP001432202">
    <property type="component" value="Chromosome"/>
</dbReference>